<dbReference type="Gene3D" id="3.40.50.12780">
    <property type="entry name" value="N-terminal domain of ligase-like"/>
    <property type="match status" value="1"/>
</dbReference>
<dbReference type="InterPro" id="IPR042099">
    <property type="entry name" value="ANL_N_sf"/>
</dbReference>
<organism evidence="5 6">
    <name type="scientific">Candidatus Schekmanbacteria bacterium GWA2_38_11</name>
    <dbReference type="NCBI Taxonomy" id="1817876"/>
    <lineage>
        <taxon>Bacteria</taxon>
        <taxon>Candidatus Schekmaniibacteriota</taxon>
    </lineage>
</organism>
<dbReference type="AlphaFoldDB" id="A0A1F7RHU5"/>
<accession>A0A1F7RHU5</accession>
<dbReference type="InterPro" id="IPR045851">
    <property type="entry name" value="AMP-bd_C_sf"/>
</dbReference>
<comment type="caution">
    <text evidence="5">The sequence shown here is derived from an EMBL/GenBank/DDBJ whole genome shotgun (WGS) entry which is preliminary data.</text>
</comment>
<evidence type="ECO:0008006" key="7">
    <source>
        <dbReference type="Google" id="ProtNLM"/>
    </source>
</evidence>
<dbReference type="Proteomes" id="UP000178526">
    <property type="component" value="Unassembled WGS sequence"/>
</dbReference>
<dbReference type="GO" id="GO:0016878">
    <property type="term" value="F:acid-thiol ligase activity"/>
    <property type="evidence" value="ECO:0007669"/>
    <property type="project" value="UniProtKB-ARBA"/>
</dbReference>
<proteinExistence type="inferred from homology"/>
<sequence>MVVGDIVRNNARNFPNKIGIISNGKKFTWSETDKRSNSIANALLKLGLKKQEGVGILAPNCNQWVETAFAVAKAGLRLVPLNMAFVGRELSYIINNAKIKTLFIDSSKASLINDIRFELKDVEHIVGIGEKHGFFLDYEEMIKSNSAKDPEVPVSPDDIFLLPYTSGTTGQAKGAMLTHANNIAEALCAGWEFRLLPHYVALTALPLYFIGGWGGSALPALIRGCTHIFMNFEPELLLQTIQKEKVNYTLLVPTMINMITNHPDVAKYDYSSLKVIPFAGSPLPVQLWIKAAKTFGNIFQSIYGLTEVCATITVLQPEEVHPEGDEKQQKRLASIGKPMIGSSARVVDEDMNDVRTGSDQVGEIVLRGNTVMKGYWKDPETTKETFRGGWLHTGDLARVDEDGNIYITDRQKDMIISGGKNVYPREIEEVLYKHPAILDACVIGIPDDKWGETIKAVIVLKEGKSATSEEIIEFCKQNLASYKKPTSVDMVKALPRTSSGKILKRALREQYWQGRDSKLV</sequence>
<reference evidence="5 6" key="1">
    <citation type="journal article" date="2016" name="Nat. Commun.">
        <title>Thousands of microbial genomes shed light on interconnected biogeochemical processes in an aquifer system.</title>
        <authorList>
            <person name="Anantharaman K."/>
            <person name="Brown C.T."/>
            <person name="Hug L.A."/>
            <person name="Sharon I."/>
            <person name="Castelle C.J."/>
            <person name="Probst A.J."/>
            <person name="Thomas B.C."/>
            <person name="Singh A."/>
            <person name="Wilkins M.J."/>
            <person name="Karaoz U."/>
            <person name="Brodie E.L."/>
            <person name="Williams K.H."/>
            <person name="Hubbard S.S."/>
            <person name="Banfield J.F."/>
        </authorList>
    </citation>
    <scope>NUCLEOTIDE SEQUENCE [LARGE SCALE GENOMIC DNA]</scope>
</reference>
<evidence type="ECO:0000256" key="1">
    <source>
        <dbReference type="ARBA" id="ARBA00006432"/>
    </source>
</evidence>
<dbReference type="EMBL" id="MGDB01000076">
    <property type="protein sequence ID" value="OGL41145.1"/>
    <property type="molecule type" value="Genomic_DNA"/>
</dbReference>
<dbReference type="PROSITE" id="PS00455">
    <property type="entry name" value="AMP_BINDING"/>
    <property type="match status" value="1"/>
</dbReference>
<dbReference type="SUPFAM" id="SSF56801">
    <property type="entry name" value="Acetyl-CoA synthetase-like"/>
    <property type="match status" value="1"/>
</dbReference>
<dbReference type="InterPro" id="IPR000873">
    <property type="entry name" value="AMP-dep_synth/lig_dom"/>
</dbReference>
<feature type="domain" description="AMP-binding enzyme C-terminal" evidence="4">
    <location>
        <begin position="426"/>
        <end position="501"/>
    </location>
</feature>
<dbReference type="Gene3D" id="3.30.300.30">
    <property type="match status" value="1"/>
</dbReference>
<dbReference type="InterPro" id="IPR020845">
    <property type="entry name" value="AMP-binding_CS"/>
</dbReference>
<dbReference type="NCBIfam" id="NF004837">
    <property type="entry name" value="PRK06187.1"/>
    <property type="match status" value="1"/>
</dbReference>
<name>A0A1F7RHU5_9BACT</name>
<evidence type="ECO:0000259" key="4">
    <source>
        <dbReference type="Pfam" id="PF13193"/>
    </source>
</evidence>
<evidence type="ECO:0000256" key="2">
    <source>
        <dbReference type="ARBA" id="ARBA00022598"/>
    </source>
</evidence>
<evidence type="ECO:0000313" key="5">
    <source>
        <dbReference type="EMBL" id="OGL41145.1"/>
    </source>
</evidence>
<dbReference type="InterPro" id="IPR050237">
    <property type="entry name" value="ATP-dep_AMP-bd_enzyme"/>
</dbReference>
<dbReference type="Pfam" id="PF00501">
    <property type="entry name" value="AMP-binding"/>
    <property type="match status" value="1"/>
</dbReference>
<evidence type="ECO:0000259" key="3">
    <source>
        <dbReference type="Pfam" id="PF00501"/>
    </source>
</evidence>
<dbReference type="PANTHER" id="PTHR43767:SF1">
    <property type="entry name" value="NONRIBOSOMAL PEPTIDE SYNTHASE PES1 (EUROFUNG)-RELATED"/>
    <property type="match status" value="1"/>
</dbReference>
<evidence type="ECO:0000313" key="6">
    <source>
        <dbReference type="Proteomes" id="UP000178526"/>
    </source>
</evidence>
<dbReference type="PANTHER" id="PTHR43767">
    <property type="entry name" value="LONG-CHAIN-FATTY-ACID--COA LIGASE"/>
    <property type="match status" value="1"/>
</dbReference>
<comment type="similarity">
    <text evidence="1">Belongs to the ATP-dependent AMP-binding enzyme family.</text>
</comment>
<keyword evidence="2" id="KW-0436">Ligase</keyword>
<dbReference type="FunFam" id="3.30.300.30:FF:000008">
    <property type="entry name" value="2,3-dihydroxybenzoate-AMP ligase"/>
    <property type="match status" value="1"/>
</dbReference>
<dbReference type="InterPro" id="IPR025110">
    <property type="entry name" value="AMP-bd_C"/>
</dbReference>
<protein>
    <recommendedName>
        <fullName evidence="7">Acyl-CoA synthetase</fullName>
    </recommendedName>
</protein>
<gene>
    <name evidence="5" type="ORF">A2042_09225</name>
</gene>
<feature type="domain" description="AMP-dependent synthetase/ligase" evidence="3">
    <location>
        <begin position="8"/>
        <end position="376"/>
    </location>
</feature>
<dbReference type="Pfam" id="PF13193">
    <property type="entry name" value="AMP-binding_C"/>
    <property type="match status" value="1"/>
</dbReference>